<evidence type="ECO:0000313" key="3">
    <source>
        <dbReference type="Proteomes" id="UP000585474"/>
    </source>
</evidence>
<dbReference type="AlphaFoldDB" id="A0A7J0GYY8"/>
<name>A0A7J0GYY8_9ERIC</name>
<evidence type="ECO:0000313" key="2">
    <source>
        <dbReference type="EMBL" id="GFZ16029.1"/>
    </source>
</evidence>
<dbReference type="EMBL" id="BJWL01000025">
    <property type="protein sequence ID" value="GFZ16029.1"/>
    <property type="molecule type" value="Genomic_DNA"/>
</dbReference>
<organism evidence="2 3">
    <name type="scientific">Actinidia rufa</name>
    <dbReference type="NCBI Taxonomy" id="165716"/>
    <lineage>
        <taxon>Eukaryota</taxon>
        <taxon>Viridiplantae</taxon>
        <taxon>Streptophyta</taxon>
        <taxon>Embryophyta</taxon>
        <taxon>Tracheophyta</taxon>
        <taxon>Spermatophyta</taxon>
        <taxon>Magnoliopsida</taxon>
        <taxon>eudicotyledons</taxon>
        <taxon>Gunneridae</taxon>
        <taxon>Pentapetalae</taxon>
        <taxon>asterids</taxon>
        <taxon>Ericales</taxon>
        <taxon>Actinidiaceae</taxon>
        <taxon>Actinidia</taxon>
    </lineage>
</organism>
<dbReference type="Proteomes" id="UP000585474">
    <property type="component" value="Unassembled WGS sequence"/>
</dbReference>
<feature type="region of interest" description="Disordered" evidence="1">
    <location>
        <begin position="48"/>
        <end position="161"/>
    </location>
</feature>
<sequence length="161" mass="17897">MSSWMSSFMPPFCIWGECYGASESTERSDREWARIDVTGDSSLGTTIGIRAKFESPESHRSDFGGERKPILNSDQIRSAQKWRLSIPPDSSRRDEAPASNRVKIGRRSHPHAPPEVSARQIHARPRAGAPEEGDDGLPRAPTPHAPTHELESPAAIFSRIW</sequence>
<gene>
    <name evidence="2" type="ORF">Acr_25g0004380</name>
</gene>
<feature type="compositionally biased region" description="Basic and acidic residues" evidence="1">
    <location>
        <begin position="51"/>
        <end position="69"/>
    </location>
</feature>
<comment type="caution">
    <text evidence="2">The sequence shown here is derived from an EMBL/GenBank/DDBJ whole genome shotgun (WGS) entry which is preliminary data.</text>
</comment>
<accession>A0A7J0GYY8</accession>
<proteinExistence type="predicted"/>
<protein>
    <submittedName>
        <fullName evidence="2">Uncharacterized protein</fullName>
    </submittedName>
</protein>
<evidence type="ECO:0000256" key="1">
    <source>
        <dbReference type="SAM" id="MobiDB-lite"/>
    </source>
</evidence>
<reference evidence="2 3" key="1">
    <citation type="submission" date="2019-07" db="EMBL/GenBank/DDBJ databases">
        <title>De Novo Assembly of kiwifruit Actinidia rufa.</title>
        <authorList>
            <person name="Sugita-Konishi S."/>
            <person name="Sato K."/>
            <person name="Mori E."/>
            <person name="Abe Y."/>
            <person name="Kisaki G."/>
            <person name="Hamano K."/>
            <person name="Suezawa K."/>
            <person name="Otani M."/>
            <person name="Fukuda T."/>
            <person name="Manabe T."/>
            <person name="Gomi K."/>
            <person name="Tabuchi M."/>
            <person name="Akimitsu K."/>
            <person name="Kataoka I."/>
        </authorList>
    </citation>
    <scope>NUCLEOTIDE SEQUENCE [LARGE SCALE GENOMIC DNA]</scope>
    <source>
        <strain evidence="3">cv. Fuchu</strain>
    </source>
</reference>
<keyword evidence="3" id="KW-1185">Reference proteome</keyword>